<accession>A0ABN7UXN0</accession>
<sequence length="150" mass="17637">MNEEQFNKFMEAMTKSVKGLALNYATLSAQLKDTRVNQLHNNFYRGGRPQINYKWERKGELKYHNCGEIGHAAKNYNYNKTKTISFCEIEETNNDKVHTLDNITSQKTEKRKLRKEVRMPQKQSEREQNMEVDSLPPVQDPTPLNKTKEK</sequence>
<evidence type="ECO:0000313" key="3">
    <source>
        <dbReference type="Proteomes" id="UP000789901"/>
    </source>
</evidence>
<dbReference type="Proteomes" id="UP000789901">
    <property type="component" value="Unassembled WGS sequence"/>
</dbReference>
<dbReference type="EMBL" id="CAJVQB010007129">
    <property type="protein sequence ID" value="CAG8697670.1"/>
    <property type="molecule type" value="Genomic_DNA"/>
</dbReference>
<evidence type="ECO:0000313" key="2">
    <source>
        <dbReference type="EMBL" id="CAG8697670.1"/>
    </source>
</evidence>
<reference evidence="2 3" key="1">
    <citation type="submission" date="2021-06" db="EMBL/GenBank/DDBJ databases">
        <authorList>
            <person name="Kallberg Y."/>
            <person name="Tangrot J."/>
            <person name="Rosling A."/>
        </authorList>
    </citation>
    <scope>NUCLEOTIDE SEQUENCE [LARGE SCALE GENOMIC DNA]</scope>
    <source>
        <strain evidence="2 3">120-4 pot B 10/14</strain>
    </source>
</reference>
<feature type="non-terminal residue" evidence="2">
    <location>
        <position position="150"/>
    </location>
</feature>
<organism evidence="2 3">
    <name type="scientific">Gigaspora margarita</name>
    <dbReference type="NCBI Taxonomy" id="4874"/>
    <lineage>
        <taxon>Eukaryota</taxon>
        <taxon>Fungi</taxon>
        <taxon>Fungi incertae sedis</taxon>
        <taxon>Mucoromycota</taxon>
        <taxon>Glomeromycotina</taxon>
        <taxon>Glomeromycetes</taxon>
        <taxon>Diversisporales</taxon>
        <taxon>Gigasporaceae</taxon>
        <taxon>Gigaspora</taxon>
    </lineage>
</organism>
<gene>
    <name evidence="2" type="ORF">GMARGA_LOCUS11918</name>
</gene>
<feature type="region of interest" description="Disordered" evidence="1">
    <location>
        <begin position="100"/>
        <end position="150"/>
    </location>
</feature>
<protein>
    <submittedName>
        <fullName evidence="2">3341_t:CDS:1</fullName>
    </submittedName>
</protein>
<proteinExistence type="predicted"/>
<feature type="compositionally biased region" description="Basic and acidic residues" evidence="1">
    <location>
        <begin position="116"/>
        <end position="129"/>
    </location>
</feature>
<name>A0ABN7UXN0_GIGMA</name>
<comment type="caution">
    <text evidence="2">The sequence shown here is derived from an EMBL/GenBank/DDBJ whole genome shotgun (WGS) entry which is preliminary data.</text>
</comment>
<keyword evidence="3" id="KW-1185">Reference proteome</keyword>
<evidence type="ECO:0000256" key="1">
    <source>
        <dbReference type="SAM" id="MobiDB-lite"/>
    </source>
</evidence>